<dbReference type="GO" id="GO:0016020">
    <property type="term" value="C:membrane"/>
    <property type="evidence" value="ECO:0007669"/>
    <property type="project" value="UniProtKB-SubCell"/>
</dbReference>
<dbReference type="GO" id="GO:0140359">
    <property type="term" value="F:ABC-type transporter activity"/>
    <property type="evidence" value="ECO:0007669"/>
    <property type="project" value="InterPro"/>
</dbReference>
<feature type="transmembrane region" description="Helical" evidence="5">
    <location>
        <begin position="232"/>
        <end position="253"/>
    </location>
</feature>
<evidence type="ECO:0000256" key="2">
    <source>
        <dbReference type="ARBA" id="ARBA00022692"/>
    </source>
</evidence>
<feature type="transmembrane region" description="Helical" evidence="5">
    <location>
        <begin position="273"/>
        <end position="298"/>
    </location>
</feature>
<dbReference type="PANTHER" id="PTHR43471">
    <property type="entry name" value="ABC TRANSPORTER PERMEASE"/>
    <property type="match status" value="1"/>
</dbReference>
<accession>A0A916XKH5</accession>
<dbReference type="AlphaFoldDB" id="A0A916XKH5"/>
<evidence type="ECO:0000256" key="3">
    <source>
        <dbReference type="ARBA" id="ARBA00022989"/>
    </source>
</evidence>
<evidence type="ECO:0000256" key="1">
    <source>
        <dbReference type="ARBA" id="ARBA00004141"/>
    </source>
</evidence>
<feature type="transmembrane region" description="Helical" evidence="5">
    <location>
        <begin position="179"/>
        <end position="202"/>
    </location>
</feature>
<evidence type="ECO:0000259" key="6">
    <source>
        <dbReference type="Pfam" id="PF12698"/>
    </source>
</evidence>
<dbReference type="Pfam" id="PF12698">
    <property type="entry name" value="ABC2_membrane_3"/>
    <property type="match status" value="1"/>
</dbReference>
<evidence type="ECO:0000256" key="5">
    <source>
        <dbReference type="SAM" id="Phobius"/>
    </source>
</evidence>
<evidence type="ECO:0000256" key="4">
    <source>
        <dbReference type="ARBA" id="ARBA00023136"/>
    </source>
</evidence>
<protein>
    <submittedName>
        <fullName evidence="7">Na+ ABC transporter permease</fullName>
    </submittedName>
</protein>
<keyword evidence="2 5" id="KW-0812">Transmembrane</keyword>
<keyword evidence="4 5" id="KW-0472">Membrane</keyword>
<feature type="domain" description="ABC-2 type transporter transmembrane" evidence="6">
    <location>
        <begin position="21"/>
        <end position="376"/>
    </location>
</feature>
<proteinExistence type="predicted"/>
<dbReference type="InterPro" id="IPR013525">
    <property type="entry name" value="ABC2_TM"/>
</dbReference>
<evidence type="ECO:0000313" key="7">
    <source>
        <dbReference type="EMBL" id="GGC81134.1"/>
    </source>
</evidence>
<reference evidence="7" key="2">
    <citation type="submission" date="2020-09" db="EMBL/GenBank/DDBJ databases">
        <authorList>
            <person name="Sun Q."/>
            <person name="Zhou Y."/>
        </authorList>
    </citation>
    <scope>NUCLEOTIDE SEQUENCE</scope>
    <source>
        <strain evidence="7">CGMCC 1.10998</strain>
    </source>
</reference>
<gene>
    <name evidence="7" type="ORF">GCM10011396_30460</name>
</gene>
<keyword evidence="8" id="KW-1185">Reference proteome</keyword>
<dbReference type="Proteomes" id="UP000637423">
    <property type="component" value="Unassembled WGS sequence"/>
</dbReference>
<feature type="transmembrane region" description="Helical" evidence="5">
    <location>
        <begin position="310"/>
        <end position="327"/>
    </location>
</feature>
<comment type="caution">
    <text evidence="7">The sequence shown here is derived from an EMBL/GenBank/DDBJ whole genome shotgun (WGS) entry which is preliminary data.</text>
</comment>
<sequence>MKAILAIFRKEMIDAMRDRRTLLVVLLSSLLGVPLLLLIVSEVLSQVESQEIKRTVVAVDIQYAPSLENYILRQGFLIQPAPADYEKKLHSKELTQPVLLVPRDFEDKLSHGEKVTLEVVFDTSNTQAQFGLRPLRKILDSYVQEHALLGLMMRGISPEVLQMVDIKERQISRPEERKVTITGMLPFMLIMAIVIGGMYAAIDTTAGERERGSLEPLMMNPVSGWQLAIGKWGAVATVSMTVVVLTVLSFFPSQWLIRNETLRAEFQFGASEALGFLMVLLPLAASLAAIQIGVALNCKSYKEAQVRNQILSLVVSMVPLTLTFNPGREPAWFQWAPVLAQNIMMNHVLKGEAVGYAAIAIALLVCTGLTVVSLAYVARKMRRVVMG</sequence>
<dbReference type="RefSeq" id="WP_188566960.1">
    <property type="nucleotide sequence ID" value="NZ_BMED01000003.1"/>
</dbReference>
<keyword evidence="3 5" id="KW-1133">Transmembrane helix</keyword>
<organism evidence="7 8">
    <name type="scientific">Undibacterium terreum</name>
    <dbReference type="NCBI Taxonomy" id="1224302"/>
    <lineage>
        <taxon>Bacteria</taxon>
        <taxon>Pseudomonadati</taxon>
        <taxon>Pseudomonadota</taxon>
        <taxon>Betaproteobacteria</taxon>
        <taxon>Burkholderiales</taxon>
        <taxon>Oxalobacteraceae</taxon>
        <taxon>Undibacterium</taxon>
    </lineage>
</organism>
<reference evidence="7" key="1">
    <citation type="journal article" date="2014" name="Int. J. Syst. Evol. Microbiol.">
        <title>Complete genome sequence of Corynebacterium casei LMG S-19264T (=DSM 44701T), isolated from a smear-ripened cheese.</title>
        <authorList>
            <consortium name="US DOE Joint Genome Institute (JGI-PGF)"/>
            <person name="Walter F."/>
            <person name="Albersmeier A."/>
            <person name="Kalinowski J."/>
            <person name="Ruckert C."/>
        </authorList>
    </citation>
    <scope>NUCLEOTIDE SEQUENCE</scope>
    <source>
        <strain evidence="7">CGMCC 1.10998</strain>
    </source>
</reference>
<name>A0A916XKH5_9BURK</name>
<evidence type="ECO:0000313" key="8">
    <source>
        <dbReference type="Proteomes" id="UP000637423"/>
    </source>
</evidence>
<comment type="subcellular location">
    <subcellularLocation>
        <location evidence="1">Membrane</location>
        <topology evidence="1">Multi-pass membrane protein</topology>
    </subcellularLocation>
</comment>
<dbReference type="PANTHER" id="PTHR43471:SF3">
    <property type="entry name" value="ABC TRANSPORTER PERMEASE PROTEIN NATB"/>
    <property type="match status" value="1"/>
</dbReference>
<dbReference type="EMBL" id="BMED01000003">
    <property type="protein sequence ID" value="GGC81134.1"/>
    <property type="molecule type" value="Genomic_DNA"/>
</dbReference>
<feature type="transmembrane region" description="Helical" evidence="5">
    <location>
        <begin position="354"/>
        <end position="378"/>
    </location>
</feature>